<organism evidence="2 3">
    <name type="scientific">Parascaris equorum</name>
    <name type="common">Equine roundworm</name>
    <dbReference type="NCBI Taxonomy" id="6256"/>
    <lineage>
        <taxon>Eukaryota</taxon>
        <taxon>Metazoa</taxon>
        <taxon>Ecdysozoa</taxon>
        <taxon>Nematoda</taxon>
        <taxon>Chromadorea</taxon>
        <taxon>Rhabditida</taxon>
        <taxon>Spirurina</taxon>
        <taxon>Ascaridomorpha</taxon>
        <taxon>Ascaridoidea</taxon>
        <taxon>Ascarididae</taxon>
        <taxon>Parascaris</taxon>
    </lineage>
</organism>
<dbReference type="Proteomes" id="UP000887564">
    <property type="component" value="Unplaced"/>
</dbReference>
<keyword evidence="1" id="KW-0472">Membrane</keyword>
<dbReference type="AlphaFoldDB" id="A0A914S8S6"/>
<name>A0A914S8S6_PAREQ</name>
<proteinExistence type="predicted"/>
<reference evidence="3" key="1">
    <citation type="submission" date="2022-11" db="UniProtKB">
        <authorList>
            <consortium name="WormBaseParasite"/>
        </authorList>
    </citation>
    <scope>IDENTIFICATION</scope>
</reference>
<keyword evidence="2" id="KW-1185">Reference proteome</keyword>
<evidence type="ECO:0000313" key="3">
    <source>
        <dbReference type="WBParaSite" id="PEQ_0001361401-mRNA-1"/>
    </source>
</evidence>
<sequence length="88" mass="9595">MDAISSLEVMLDFELVGIPMDAIDLFLGNFRVDPDNLPPTFETTVLSFDYHGGAIIGAIFAAAMTILCVLVAELSSTITYIYRVVYAD</sequence>
<protein>
    <submittedName>
        <fullName evidence="3">Uncharacterized protein</fullName>
    </submittedName>
</protein>
<keyword evidence="1" id="KW-0812">Transmembrane</keyword>
<accession>A0A914S8S6</accession>
<feature type="transmembrane region" description="Helical" evidence="1">
    <location>
        <begin position="50"/>
        <end position="72"/>
    </location>
</feature>
<evidence type="ECO:0000256" key="1">
    <source>
        <dbReference type="SAM" id="Phobius"/>
    </source>
</evidence>
<evidence type="ECO:0000313" key="2">
    <source>
        <dbReference type="Proteomes" id="UP000887564"/>
    </source>
</evidence>
<dbReference type="WBParaSite" id="PEQ_0001361401-mRNA-1">
    <property type="protein sequence ID" value="PEQ_0001361401-mRNA-1"/>
    <property type="gene ID" value="PEQ_0001361401"/>
</dbReference>
<keyword evidence="1" id="KW-1133">Transmembrane helix</keyword>